<evidence type="ECO:0000256" key="2">
    <source>
        <dbReference type="ARBA" id="ARBA00007430"/>
    </source>
</evidence>
<comment type="subcellular location">
    <subcellularLocation>
        <location evidence="1">Cell membrane</location>
        <topology evidence="1">Multi-pass membrane protein</topology>
    </subcellularLocation>
</comment>
<dbReference type="KEGG" id="ppai:E1956_05610"/>
<feature type="transmembrane region" description="Helical" evidence="7">
    <location>
        <begin position="484"/>
        <end position="507"/>
    </location>
</feature>
<evidence type="ECO:0000256" key="1">
    <source>
        <dbReference type="ARBA" id="ARBA00004651"/>
    </source>
</evidence>
<evidence type="ECO:0000256" key="3">
    <source>
        <dbReference type="ARBA" id="ARBA00022475"/>
    </source>
</evidence>
<feature type="transmembrane region" description="Helical" evidence="7">
    <location>
        <begin position="179"/>
        <end position="196"/>
    </location>
</feature>
<keyword evidence="9" id="KW-1185">Reference proteome</keyword>
<gene>
    <name evidence="8" type="ORF">E1956_05610</name>
</gene>
<dbReference type="InterPro" id="IPR050833">
    <property type="entry name" value="Poly_Biosynth_Transport"/>
</dbReference>
<organism evidence="8 9">
    <name type="scientific">Paraburkholderia pallida</name>
    <dbReference type="NCBI Taxonomy" id="2547399"/>
    <lineage>
        <taxon>Bacteria</taxon>
        <taxon>Pseudomonadati</taxon>
        <taxon>Pseudomonadota</taxon>
        <taxon>Betaproteobacteria</taxon>
        <taxon>Burkholderiales</taxon>
        <taxon>Burkholderiaceae</taxon>
        <taxon>Paraburkholderia</taxon>
    </lineage>
</organism>
<keyword evidence="6 7" id="KW-0472">Membrane</keyword>
<evidence type="ECO:0000256" key="5">
    <source>
        <dbReference type="ARBA" id="ARBA00022989"/>
    </source>
</evidence>
<feature type="transmembrane region" description="Helical" evidence="7">
    <location>
        <begin position="321"/>
        <end position="343"/>
    </location>
</feature>
<feature type="transmembrane region" description="Helical" evidence="7">
    <location>
        <begin position="443"/>
        <end position="464"/>
    </location>
</feature>
<keyword evidence="3" id="KW-1003">Cell membrane</keyword>
<protein>
    <submittedName>
        <fullName evidence="8">Lipopolysaccharide biosynthesis protein</fullName>
    </submittedName>
</protein>
<feature type="transmembrane region" description="Helical" evidence="7">
    <location>
        <begin position="51"/>
        <end position="69"/>
    </location>
</feature>
<feature type="transmembrane region" description="Helical" evidence="7">
    <location>
        <begin position="146"/>
        <end position="167"/>
    </location>
</feature>
<comment type="similarity">
    <text evidence="2">Belongs to the polysaccharide synthase family.</text>
</comment>
<feature type="transmembrane region" description="Helical" evidence="7">
    <location>
        <begin position="384"/>
        <end position="406"/>
    </location>
</feature>
<evidence type="ECO:0000313" key="8">
    <source>
        <dbReference type="EMBL" id="QBQ96702.1"/>
    </source>
</evidence>
<proteinExistence type="inferred from homology"/>
<sequence length="516" mass="55906">MNRTHFEMRGSSTTALGGLFRRSTHLLRLDAMSNVNGTLRRSVLINMVGRYSNIVIQLIVTAVLARVLSPKEFGLMAVVGVIAVFLSFLSEMGLGPAVVQFDELLSKQLAGLFWLTVVVGGCAGLALSLSGPLISNFYGDGIYSSIANGIAVNVAFSCWAIVPLALLRRRKRFHTIARIEVVAAAFSGICAVWSALHGGGVGALVLKGTSNAFFIFLFSVVLAKPPFCEPTLLRMGHVFSYSGYQFLFNFFNYFTRNADKLLIGKYLGSIPLGLYDMSYRLMLMPISNLTHVITPAIQPVYAEYAKNPVIIFESYQKLVRILAIGGGFVGAMCLGCAPEIILLSYGKQWAAAVPVFSIFSLSITVQVILSSTGSVFQALGKTKLLFVTGVFSTVTTVSAIVVGIFIGDLRVLASMVVASFFINFIQGFYVLTKFGFERATYDLFFPSMRTLVGVAVMSIIAIGLREQFPPISSEVLVRFIGKAGVIGGLYFVMICISGDATFIRGAVALRSRRLAK</sequence>
<keyword evidence="5 7" id="KW-1133">Transmembrane helix</keyword>
<evidence type="ECO:0000256" key="7">
    <source>
        <dbReference type="SAM" id="Phobius"/>
    </source>
</evidence>
<evidence type="ECO:0000313" key="9">
    <source>
        <dbReference type="Proteomes" id="UP000295727"/>
    </source>
</evidence>
<keyword evidence="4 7" id="KW-0812">Transmembrane</keyword>
<evidence type="ECO:0000256" key="4">
    <source>
        <dbReference type="ARBA" id="ARBA00022692"/>
    </source>
</evidence>
<feature type="transmembrane region" description="Helical" evidence="7">
    <location>
        <begin position="202"/>
        <end position="223"/>
    </location>
</feature>
<dbReference type="PANTHER" id="PTHR30250">
    <property type="entry name" value="PST FAMILY PREDICTED COLANIC ACID TRANSPORTER"/>
    <property type="match status" value="1"/>
</dbReference>
<dbReference type="EMBL" id="CP038148">
    <property type="protein sequence ID" value="QBQ96702.1"/>
    <property type="molecule type" value="Genomic_DNA"/>
</dbReference>
<feature type="transmembrane region" description="Helical" evidence="7">
    <location>
        <begin position="349"/>
        <end position="372"/>
    </location>
</feature>
<dbReference type="GO" id="GO:0005886">
    <property type="term" value="C:plasma membrane"/>
    <property type="evidence" value="ECO:0007669"/>
    <property type="project" value="UniProtKB-SubCell"/>
</dbReference>
<dbReference type="CDD" id="cd13127">
    <property type="entry name" value="MATE_tuaB_like"/>
    <property type="match status" value="1"/>
</dbReference>
<dbReference type="Pfam" id="PF13440">
    <property type="entry name" value="Polysacc_synt_3"/>
    <property type="match status" value="1"/>
</dbReference>
<dbReference type="PANTHER" id="PTHR30250:SF10">
    <property type="entry name" value="LIPOPOLYSACCHARIDE BIOSYNTHESIS PROTEIN WZXC"/>
    <property type="match status" value="1"/>
</dbReference>
<feature type="transmembrane region" description="Helical" evidence="7">
    <location>
        <begin position="111"/>
        <end position="134"/>
    </location>
</feature>
<dbReference type="OrthoDB" id="8538786at2"/>
<dbReference type="Proteomes" id="UP000295727">
    <property type="component" value="Chromosome 1"/>
</dbReference>
<evidence type="ECO:0000256" key="6">
    <source>
        <dbReference type="ARBA" id="ARBA00023136"/>
    </source>
</evidence>
<reference evidence="8 9" key="1">
    <citation type="submission" date="2019-03" db="EMBL/GenBank/DDBJ databases">
        <title>Paraburkholderia sp. 7MH5, isolated from subtropical forest soil.</title>
        <authorList>
            <person name="Gao Z.-H."/>
            <person name="Qiu L.-H."/>
        </authorList>
    </citation>
    <scope>NUCLEOTIDE SEQUENCE [LARGE SCALE GENOMIC DNA]</scope>
    <source>
        <strain evidence="8 9">7MH5</strain>
    </source>
</reference>
<feature type="transmembrane region" description="Helical" evidence="7">
    <location>
        <begin position="75"/>
        <end position="99"/>
    </location>
</feature>
<accession>A0A4V1AYR6</accession>
<feature type="transmembrane region" description="Helical" evidence="7">
    <location>
        <begin position="412"/>
        <end position="431"/>
    </location>
</feature>
<dbReference type="AlphaFoldDB" id="A0A4V1AYR6"/>
<name>A0A4V1AYR6_9BURK</name>